<dbReference type="Proteomes" id="UP000011115">
    <property type="component" value="Unassembled WGS sequence"/>
</dbReference>
<protein>
    <submittedName>
        <fullName evidence="1">Uncharacterized protein</fullName>
    </submittedName>
</protein>
<reference evidence="1" key="2">
    <citation type="submission" date="2015-06" db="UniProtKB">
        <authorList>
            <consortium name="EnsemblPlants"/>
        </authorList>
    </citation>
    <scope>IDENTIFICATION</scope>
    <source>
        <strain evidence="1">DM1-3 516 R44</strain>
    </source>
</reference>
<dbReference type="InParanoid" id="M1CRX5"/>
<dbReference type="PaxDb" id="4113-PGSC0003DMT400073371"/>
<dbReference type="HOGENOM" id="CLU_3110217_0_0_1"/>
<dbReference type="AlphaFoldDB" id="M1CRX5"/>
<sequence>MWLCGPRLGQDGVVGGMVLFKIIKVKKYGLSLLPSSNMANHFTHHSISYKN</sequence>
<proteinExistence type="predicted"/>
<evidence type="ECO:0000313" key="2">
    <source>
        <dbReference type="Proteomes" id="UP000011115"/>
    </source>
</evidence>
<name>M1CRX5_SOLTU</name>
<keyword evidence="2" id="KW-1185">Reference proteome</keyword>
<reference evidence="2" key="1">
    <citation type="journal article" date="2011" name="Nature">
        <title>Genome sequence and analysis of the tuber crop potato.</title>
        <authorList>
            <consortium name="The Potato Genome Sequencing Consortium"/>
        </authorList>
    </citation>
    <scope>NUCLEOTIDE SEQUENCE [LARGE SCALE GENOMIC DNA]</scope>
    <source>
        <strain evidence="2">cv. DM1-3 516 R44</strain>
    </source>
</reference>
<dbReference type="Gramene" id="PGSC0003DMT400073371">
    <property type="protein sequence ID" value="PGSC0003DMT400073371"/>
    <property type="gene ID" value="PGSC0003DMG403028512"/>
</dbReference>
<organism evidence="1 2">
    <name type="scientific">Solanum tuberosum</name>
    <name type="common">Potato</name>
    <dbReference type="NCBI Taxonomy" id="4113"/>
    <lineage>
        <taxon>Eukaryota</taxon>
        <taxon>Viridiplantae</taxon>
        <taxon>Streptophyta</taxon>
        <taxon>Embryophyta</taxon>
        <taxon>Tracheophyta</taxon>
        <taxon>Spermatophyta</taxon>
        <taxon>Magnoliopsida</taxon>
        <taxon>eudicotyledons</taxon>
        <taxon>Gunneridae</taxon>
        <taxon>Pentapetalae</taxon>
        <taxon>asterids</taxon>
        <taxon>lamiids</taxon>
        <taxon>Solanales</taxon>
        <taxon>Solanaceae</taxon>
        <taxon>Solanoideae</taxon>
        <taxon>Solaneae</taxon>
        <taxon>Solanum</taxon>
    </lineage>
</organism>
<dbReference type="EnsemblPlants" id="PGSC0003DMT400073371">
    <property type="protein sequence ID" value="PGSC0003DMT400073371"/>
    <property type="gene ID" value="PGSC0003DMG403028512"/>
</dbReference>
<accession>M1CRX5</accession>
<evidence type="ECO:0000313" key="1">
    <source>
        <dbReference type="EnsemblPlants" id="PGSC0003DMT400073371"/>
    </source>
</evidence>